<keyword evidence="2" id="KW-0808">Transferase</keyword>
<proteinExistence type="predicted"/>
<evidence type="ECO:0000313" key="2">
    <source>
        <dbReference type="EMBL" id="GFB04468.1"/>
    </source>
</evidence>
<accession>A0A699KVE4</accession>
<feature type="compositionally biased region" description="Pro residues" evidence="1">
    <location>
        <begin position="15"/>
        <end position="25"/>
    </location>
</feature>
<gene>
    <name evidence="2" type="ORF">Tci_676439</name>
</gene>
<dbReference type="AlphaFoldDB" id="A0A699KVE4"/>
<dbReference type="PANTHER" id="PTHR45660:SF3">
    <property type="entry name" value="HISTONE-LYSINE N-METHYLTRANSFERASE FAMILY MEMBER SUVH9"/>
    <property type="match status" value="1"/>
</dbReference>
<sequence>MSSSLIDLNLYPDPIDNPNPNPNPKPIITSKIEPKSEPIDDVSPNPNPNPTPIATIVPHADVADNNNVLSEYNRIQELFRTAFAAKLEQQQTYDDVTDTSAGQDPNSQAIVHVPDNQVANDNNNGMNNGMNNRMNGNMKTSSCRKSLQRSSELVRVTNLAIDDEMYFRGVVRKTRMIYDSLRVLVVMEDDKRRAAINVGGWMLGSRARGDLKAASVMKDRGLWLNRDKRIVGAIPGVHVGDV</sequence>
<dbReference type="PANTHER" id="PTHR45660">
    <property type="entry name" value="HISTONE-LYSINE N-METHYLTRANSFERASE SETMAR"/>
    <property type="match status" value="1"/>
</dbReference>
<dbReference type="GO" id="GO:0003690">
    <property type="term" value="F:double-stranded DNA binding"/>
    <property type="evidence" value="ECO:0007669"/>
    <property type="project" value="TreeGrafter"/>
</dbReference>
<protein>
    <submittedName>
        <fullName evidence="2">Histone-lysine N-methyltransferase family member SUVH9-like</fullName>
    </submittedName>
</protein>
<feature type="region of interest" description="Disordered" evidence="1">
    <location>
        <begin position="1"/>
        <end position="49"/>
    </location>
</feature>
<feature type="non-terminal residue" evidence="2">
    <location>
        <position position="242"/>
    </location>
</feature>
<keyword evidence="2" id="KW-0489">Methyltransferase</keyword>
<dbReference type="GO" id="GO:0032259">
    <property type="term" value="P:methylation"/>
    <property type="evidence" value="ECO:0007669"/>
    <property type="project" value="UniProtKB-KW"/>
</dbReference>
<comment type="caution">
    <text evidence="2">The sequence shown here is derived from an EMBL/GenBank/DDBJ whole genome shotgun (WGS) entry which is preliminary data.</text>
</comment>
<organism evidence="2">
    <name type="scientific">Tanacetum cinerariifolium</name>
    <name type="common">Dalmatian daisy</name>
    <name type="synonym">Chrysanthemum cinerariifolium</name>
    <dbReference type="NCBI Taxonomy" id="118510"/>
    <lineage>
        <taxon>Eukaryota</taxon>
        <taxon>Viridiplantae</taxon>
        <taxon>Streptophyta</taxon>
        <taxon>Embryophyta</taxon>
        <taxon>Tracheophyta</taxon>
        <taxon>Spermatophyta</taxon>
        <taxon>Magnoliopsida</taxon>
        <taxon>eudicotyledons</taxon>
        <taxon>Gunneridae</taxon>
        <taxon>Pentapetalae</taxon>
        <taxon>asterids</taxon>
        <taxon>campanulids</taxon>
        <taxon>Asterales</taxon>
        <taxon>Asteraceae</taxon>
        <taxon>Asteroideae</taxon>
        <taxon>Anthemideae</taxon>
        <taxon>Anthemidinae</taxon>
        <taxon>Tanacetum</taxon>
    </lineage>
</organism>
<reference evidence="2" key="1">
    <citation type="journal article" date="2019" name="Sci. Rep.">
        <title>Draft genome of Tanacetum cinerariifolium, the natural source of mosquito coil.</title>
        <authorList>
            <person name="Yamashiro T."/>
            <person name="Shiraishi A."/>
            <person name="Satake H."/>
            <person name="Nakayama K."/>
        </authorList>
    </citation>
    <scope>NUCLEOTIDE SEQUENCE</scope>
</reference>
<dbReference type="InterPro" id="IPR051357">
    <property type="entry name" value="H3K9_HMTase_SUVAR3-9"/>
</dbReference>
<dbReference type="EMBL" id="BKCJ010540130">
    <property type="protein sequence ID" value="GFB04468.1"/>
    <property type="molecule type" value="Genomic_DNA"/>
</dbReference>
<name>A0A699KVE4_TANCI</name>
<evidence type="ECO:0000256" key="1">
    <source>
        <dbReference type="SAM" id="MobiDB-lite"/>
    </source>
</evidence>
<dbReference type="GO" id="GO:0042054">
    <property type="term" value="F:histone methyltransferase activity"/>
    <property type="evidence" value="ECO:0007669"/>
    <property type="project" value="TreeGrafter"/>
</dbReference>